<keyword evidence="4 10" id="KW-0808">Transferase</keyword>
<dbReference type="HOGENOM" id="CLU_009227_1_4_12"/>
<comment type="similarity">
    <text evidence="2 10">Belongs to the transketolase family. DXPS subfamily.</text>
</comment>
<dbReference type="PANTHER" id="PTHR43322">
    <property type="entry name" value="1-D-DEOXYXYLULOSE 5-PHOSPHATE SYNTHASE-RELATED"/>
    <property type="match status" value="1"/>
</dbReference>
<evidence type="ECO:0000256" key="10">
    <source>
        <dbReference type="HAMAP-Rule" id="MF_00315"/>
    </source>
</evidence>
<keyword evidence="9 10" id="KW-0414">Isoprene biosynthesis</keyword>
<dbReference type="EMBL" id="CP001843">
    <property type="protein sequence ID" value="AEF84181.1"/>
    <property type="molecule type" value="Genomic_DNA"/>
</dbReference>
<dbReference type="SUPFAM" id="SSF52518">
    <property type="entry name" value="Thiamin diphosphate-binding fold (THDP-binding)"/>
    <property type="match status" value="2"/>
</dbReference>
<feature type="binding site" evidence="10">
    <location>
        <position position="149"/>
    </location>
    <ligand>
        <name>Mg(2+)</name>
        <dbReference type="ChEBI" id="CHEBI:18420"/>
    </ligand>
</feature>
<evidence type="ECO:0000256" key="8">
    <source>
        <dbReference type="ARBA" id="ARBA00023052"/>
    </source>
</evidence>
<dbReference type="GO" id="GO:0019288">
    <property type="term" value="P:isopentenyl diphosphate biosynthetic process, methylerythritol 4-phosphate pathway"/>
    <property type="evidence" value="ECO:0007669"/>
    <property type="project" value="TreeGrafter"/>
</dbReference>
<dbReference type="NCBIfam" id="TIGR00204">
    <property type="entry name" value="dxs"/>
    <property type="match status" value="1"/>
</dbReference>
<dbReference type="EC" id="2.2.1.7" evidence="10"/>
<dbReference type="InterPro" id="IPR005477">
    <property type="entry name" value="Dxylulose-5-P_synthase"/>
</dbReference>
<name>F5YKJ9_TREPZ</name>
<evidence type="ECO:0000256" key="6">
    <source>
        <dbReference type="ARBA" id="ARBA00022842"/>
    </source>
</evidence>
<dbReference type="PROSITE" id="PS00801">
    <property type="entry name" value="TRANSKETOLASE_1"/>
    <property type="match status" value="1"/>
</dbReference>
<evidence type="ECO:0000256" key="9">
    <source>
        <dbReference type="ARBA" id="ARBA00023229"/>
    </source>
</evidence>
<dbReference type="CDD" id="cd07033">
    <property type="entry name" value="TPP_PYR_DXS_TK_like"/>
    <property type="match status" value="1"/>
</dbReference>
<dbReference type="InterPro" id="IPR009014">
    <property type="entry name" value="Transketo_C/PFOR_II"/>
</dbReference>
<dbReference type="HAMAP" id="MF_00315">
    <property type="entry name" value="DXP_synth"/>
    <property type="match status" value="1"/>
</dbReference>
<evidence type="ECO:0000256" key="2">
    <source>
        <dbReference type="ARBA" id="ARBA00011081"/>
    </source>
</evidence>
<dbReference type="Pfam" id="PF02780">
    <property type="entry name" value="Transketolase_C"/>
    <property type="match status" value="1"/>
</dbReference>
<sequence>MQEYESVLARIQDPGDLKKLSFSELNRLASEIRSLIVSTVSRNGGHLSSNLGVVELTIALHRVFDSPGDKIIWDVGHQCYTHKLLTGRREDFSTLRKSGGLAGFPKTSESPHDAFNTGHASTSISAALGLLAGERLKGGKNRVIALIGDGALTGGMAYEALSHAGQLALPLVVILNDNKMSIGSNVGGLSKYLSRLSMKGYYQSFRRNFDAMAKRLPFIGDIFFAAVVRMKRAVKAIFYTDNFFVDLGFEYVGPIDGHQIQRLTEVLQDVRTLNRPVVVHVITRKGKGYDFAEHDPGSYHGVGSFSVSDGILESPVGERRLSFTDAFSRAILEAGRRDSRVLGISAAMGKGTGLLPFKKEFPDRYFDTGIAEGHAVTFAAGLAAQGLRPVAAIYSTFMQRGVDQLIHDVCLQKLPVCFALDRSGFVSDDGETHQGLFDIALFRSIPNLSILAPGGEGELKAMLDWSLEEPGPCMIRYPKSACPEEPVAFAQPLERGRGVLLPRGEGSRICLCFTGSLYTQALEAAEFLSQEGIQADLYNLRFLKPVDEDYLAALMNRYDLMVFIEEGIKNGGFGEYAAELGNSRFCSGKILILAALEGFVSQGKRDELLRRAGLHGLGIATAVSRAYKAALGVEWALGSRT</sequence>
<dbReference type="UniPathway" id="UPA00064">
    <property type="reaction ID" value="UER00091"/>
</dbReference>
<dbReference type="AlphaFoldDB" id="F5YKJ9"/>
<evidence type="ECO:0000256" key="1">
    <source>
        <dbReference type="ARBA" id="ARBA00004980"/>
    </source>
</evidence>
<reference evidence="13" key="1">
    <citation type="submission" date="2009-12" db="EMBL/GenBank/DDBJ databases">
        <title>Complete sequence of Treponema primitia strain ZAS-2.</title>
        <authorList>
            <person name="Tetu S.G."/>
            <person name="Matson E."/>
            <person name="Ren Q."/>
            <person name="Seshadri R."/>
            <person name="Elbourne L."/>
            <person name="Hassan K.A."/>
            <person name="Durkin A."/>
            <person name="Radune D."/>
            <person name="Mohamoud Y."/>
            <person name="Shay R."/>
            <person name="Jin S."/>
            <person name="Zhang X."/>
            <person name="Lucey K."/>
            <person name="Ballor N.R."/>
            <person name="Ottesen E."/>
            <person name="Rosenthal R."/>
            <person name="Allen A."/>
            <person name="Leadbetter J.R."/>
            <person name="Paulsen I.T."/>
        </authorList>
    </citation>
    <scope>NUCLEOTIDE SEQUENCE [LARGE SCALE GENOMIC DNA]</scope>
    <source>
        <strain evidence="13">ATCC BAA-887 / DSM 12427 / ZAS-2</strain>
    </source>
</reference>
<dbReference type="STRING" id="545694.TREPR_1935"/>
<evidence type="ECO:0000313" key="12">
    <source>
        <dbReference type="EMBL" id="AEF84181.1"/>
    </source>
</evidence>
<dbReference type="InterPro" id="IPR029061">
    <property type="entry name" value="THDP-binding"/>
</dbReference>
<feature type="binding site" evidence="10">
    <location>
        <begin position="150"/>
        <end position="151"/>
    </location>
    <ligand>
        <name>thiamine diphosphate</name>
        <dbReference type="ChEBI" id="CHEBI:58937"/>
    </ligand>
</feature>
<dbReference type="Proteomes" id="UP000009223">
    <property type="component" value="Chromosome"/>
</dbReference>
<dbReference type="NCBIfam" id="NF003933">
    <property type="entry name" value="PRK05444.2-2"/>
    <property type="match status" value="1"/>
</dbReference>
<dbReference type="OrthoDB" id="9803371at2"/>
<dbReference type="GO" id="GO:0016114">
    <property type="term" value="P:terpenoid biosynthetic process"/>
    <property type="evidence" value="ECO:0007669"/>
    <property type="project" value="UniProtKB-UniRule"/>
</dbReference>
<dbReference type="Pfam" id="PF13292">
    <property type="entry name" value="DXP_synthase_N"/>
    <property type="match status" value="1"/>
</dbReference>
<keyword evidence="13" id="KW-1185">Reference proteome</keyword>
<dbReference type="eggNOG" id="COG1154">
    <property type="taxonomic scope" value="Bacteria"/>
</dbReference>
<evidence type="ECO:0000256" key="4">
    <source>
        <dbReference type="ARBA" id="ARBA00022679"/>
    </source>
</evidence>
<feature type="binding site" evidence="10">
    <location>
        <position position="178"/>
    </location>
    <ligand>
        <name>thiamine diphosphate</name>
        <dbReference type="ChEBI" id="CHEBI:58937"/>
    </ligand>
</feature>
<protein>
    <recommendedName>
        <fullName evidence="10">1-deoxy-D-xylulose-5-phosphate synthase</fullName>
        <ecNumber evidence="10">2.2.1.7</ecNumber>
    </recommendedName>
    <alternativeName>
        <fullName evidence="10">1-deoxyxylulose-5-phosphate synthase</fullName>
        <shortName evidence="10">DXP synthase</shortName>
        <shortName evidence="10">DXPS</shortName>
    </alternativeName>
</protein>
<dbReference type="GO" id="GO:0000287">
    <property type="term" value="F:magnesium ion binding"/>
    <property type="evidence" value="ECO:0007669"/>
    <property type="project" value="UniProtKB-UniRule"/>
</dbReference>
<feature type="binding site" evidence="10">
    <location>
        <position position="178"/>
    </location>
    <ligand>
        <name>Mg(2+)</name>
        <dbReference type="ChEBI" id="CHEBI:18420"/>
    </ligand>
</feature>
<evidence type="ECO:0000256" key="7">
    <source>
        <dbReference type="ARBA" id="ARBA00022977"/>
    </source>
</evidence>
<dbReference type="InterPro" id="IPR049557">
    <property type="entry name" value="Transketolase_CS"/>
</dbReference>
<comment type="cofactor">
    <cofactor evidence="10">
        <name>thiamine diphosphate</name>
        <dbReference type="ChEBI" id="CHEBI:58937"/>
    </cofactor>
    <text evidence="10">Binds 1 thiamine pyrophosphate per subunit.</text>
</comment>
<feature type="binding site" evidence="10">
    <location>
        <position position="289"/>
    </location>
    <ligand>
        <name>thiamine diphosphate</name>
        <dbReference type="ChEBI" id="CHEBI:58937"/>
    </ligand>
</feature>
<dbReference type="GO" id="GO:0030976">
    <property type="term" value="F:thiamine pyrophosphate binding"/>
    <property type="evidence" value="ECO:0007669"/>
    <property type="project" value="UniProtKB-UniRule"/>
</dbReference>
<keyword evidence="6 10" id="KW-0460">Magnesium</keyword>
<feature type="binding site" evidence="10">
    <location>
        <position position="372"/>
    </location>
    <ligand>
        <name>thiamine diphosphate</name>
        <dbReference type="ChEBI" id="CHEBI:58937"/>
    </ligand>
</feature>
<feature type="binding site" evidence="10">
    <location>
        <position position="77"/>
    </location>
    <ligand>
        <name>thiamine diphosphate</name>
        <dbReference type="ChEBI" id="CHEBI:58937"/>
    </ligand>
</feature>
<dbReference type="SMART" id="SM00861">
    <property type="entry name" value="Transket_pyr"/>
    <property type="match status" value="1"/>
</dbReference>
<dbReference type="Pfam" id="PF02779">
    <property type="entry name" value="Transket_pyr"/>
    <property type="match status" value="1"/>
</dbReference>
<evidence type="ECO:0000256" key="5">
    <source>
        <dbReference type="ARBA" id="ARBA00022723"/>
    </source>
</evidence>
<comment type="cofactor">
    <cofactor evidence="10">
        <name>Mg(2+)</name>
        <dbReference type="ChEBI" id="CHEBI:18420"/>
    </cofactor>
    <text evidence="10">Binds 1 Mg(2+) ion per subunit.</text>
</comment>
<dbReference type="RefSeq" id="WP_015708218.1">
    <property type="nucleotide sequence ID" value="NC_015578.1"/>
</dbReference>
<evidence type="ECO:0000313" key="13">
    <source>
        <dbReference type="Proteomes" id="UP000009223"/>
    </source>
</evidence>
<dbReference type="Gene3D" id="3.40.50.970">
    <property type="match status" value="2"/>
</dbReference>
<dbReference type="Gene3D" id="3.40.50.920">
    <property type="match status" value="1"/>
</dbReference>
<keyword evidence="8 10" id="KW-0786">Thiamine pyrophosphate</keyword>
<organism evidence="12 13">
    <name type="scientific">Treponema primitia (strain ATCC BAA-887 / DSM 12427 / ZAS-2)</name>
    <dbReference type="NCBI Taxonomy" id="545694"/>
    <lineage>
        <taxon>Bacteria</taxon>
        <taxon>Pseudomonadati</taxon>
        <taxon>Spirochaetota</taxon>
        <taxon>Spirochaetia</taxon>
        <taxon>Spirochaetales</taxon>
        <taxon>Treponemataceae</taxon>
        <taxon>Treponema</taxon>
    </lineage>
</organism>
<comment type="subunit">
    <text evidence="3 10">Homodimer.</text>
</comment>
<reference evidence="12 13" key="2">
    <citation type="journal article" date="2011" name="ISME J.">
        <title>RNA-seq reveals cooperative metabolic interactions between two termite-gut spirochete species in co-culture.</title>
        <authorList>
            <person name="Rosenthal A.Z."/>
            <person name="Matson E.G."/>
            <person name="Eldar A."/>
            <person name="Leadbetter J.R."/>
        </authorList>
    </citation>
    <scope>NUCLEOTIDE SEQUENCE [LARGE SCALE GENOMIC DNA]</scope>
    <source>
        <strain evidence="13">ATCC BAA-887 / DSM 12427 / ZAS-2</strain>
    </source>
</reference>
<comment type="function">
    <text evidence="10">Catalyzes the acyloin condensation reaction between C atoms 2 and 3 of pyruvate and glyceraldehyde 3-phosphate to yield 1-deoxy-D-xylulose-5-phosphate (DXP).</text>
</comment>
<dbReference type="SUPFAM" id="SSF52922">
    <property type="entry name" value="TK C-terminal domain-like"/>
    <property type="match status" value="1"/>
</dbReference>
<dbReference type="GO" id="GO:0008661">
    <property type="term" value="F:1-deoxy-D-xylulose-5-phosphate synthase activity"/>
    <property type="evidence" value="ECO:0007669"/>
    <property type="project" value="UniProtKB-UniRule"/>
</dbReference>
<dbReference type="InterPro" id="IPR033248">
    <property type="entry name" value="Transketolase_C"/>
</dbReference>
<dbReference type="PANTHER" id="PTHR43322:SF5">
    <property type="entry name" value="1-DEOXY-D-XYLULOSE-5-PHOSPHATE SYNTHASE, CHLOROPLASTIC"/>
    <property type="match status" value="1"/>
</dbReference>
<dbReference type="CDD" id="cd02007">
    <property type="entry name" value="TPP_DXS"/>
    <property type="match status" value="1"/>
</dbReference>
<comment type="catalytic activity">
    <reaction evidence="10">
        <text>D-glyceraldehyde 3-phosphate + pyruvate + H(+) = 1-deoxy-D-xylulose 5-phosphate + CO2</text>
        <dbReference type="Rhea" id="RHEA:12605"/>
        <dbReference type="ChEBI" id="CHEBI:15361"/>
        <dbReference type="ChEBI" id="CHEBI:15378"/>
        <dbReference type="ChEBI" id="CHEBI:16526"/>
        <dbReference type="ChEBI" id="CHEBI:57792"/>
        <dbReference type="ChEBI" id="CHEBI:59776"/>
        <dbReference type="EC" id="2.2.1.7"/>
    </reaction>
</comment>
<dbReference type="GO" id="GO:0005829">
    <property type="term" value="C:cytosol"/>
    <property type="evidence" value="ECO:0007669"/>
    <property type="project" value="TreeGrafter"/>
</dbReference>
<dbReference type="InterPro" id="IPR005475">
    <property type="entry name" value="Transketolase-like_Pyr-bd"/>
</dbReference>
<dbReference type="GO" id="GO:0009228">
    <property type="term" value="P:thiamine biosynthetic process"/>
    <property type="evidence" value="ECO:0007669"/>
    <property type="project" value="UniProtKB-UniRule"/>
</dbReference>
<dbReference type="KEGG" id="tpi:TREPR_1935"/>
<feature type="binding site" evidence="10">
    <location>
        <begin position="118"/>
        <end position="120"/>
    </location>
    <ligand>
        <name>thiamine diphosphate</name>
        <dbReference type="ChEBI" id="CHEBI:58937"/>
    </ligand>
</feature>
<proteinExistence type="inferred from homology"/>
<keyword evidence="7 10" id="KW-0784">Thiamine biosynthesis</keyword>
<keyword evidence="5 10" id="KW-0479">Metal-binding</keyword>
<evidence type="ECO:0000259" key="11">
    <source>
        <dbReference type="SMART" id="SM00861"/>
    </source>
</evidence>
<evidence type="ECO:0000256" key="3">
    <source>
        <dbReference type="ARBA" id="ARBA00011738"/>
    </source>
</evidence>
<feature type="domain" description="Transketolase-like pyrimidine-binding" evidence="11">
    <location>
        <begin position="321"/>
        <end position="484"/>
    </location>
</feature>
<comment type="pathway">
    <text evidence="1 10">Metabolic intermediate biosynthesis; 1-deoxy-D-xylulose 5-phosphate biosynthesis; 1-deoxy-D-xylulose 5-phosphate from D-glyceraldehyde 3-phosphate and pyruvate: step 1/1.</text>
</comment>
<gene>
    <name evidence="10 12" type="primary">dxs</name>
    <name evidence="12" type="ordered locus">TREPR_1935</name>
</gene>
<accession>F5YKJ9</accession>